<gene>
    <name evidence="1" type="ORF">BDM02DRAFT_2074807</name>
</gene>
<name>A0ACB6ZG92_THEGA</name>
<evidence type="ECO:0000313" key="2">
    <source>
        <dbReference type="Proteomes" id="UP000886501"/>
    </source>
</evidence>
<protein>
    <submittedName>
        <fullName evidence="1">ADP-ribosylation</fullName>
    </submittedName>
</protein>
<comment type="caution">
    <text evidence="1">The sequence shown here is derived from an EMBL/GenBank/DDBJ whole genome shotgun (WGS) entry which is preliminary data.</text>
</comment>
<reference evidence="1" key="1">
    <citation type="submission" date="2019-10" db="EMBL/GenBank/DDBJ databases">
        <authorList>
            <consortium name="DOE Joint Genome Institute"/>
            <person name="Kuo A."/>
            <person name="Miyauchi S."/>
            <person name="Kiss E."/>
            <person name="Drula E."/>
            <person name="Kohler A."/>
            <person name="Sanchez-Garcia M."/>
            <person name="Andreopoulos B."/>
            <person name="Barry K.W."/>
            <person name="Bonito G."/>
            <person name="Buee M."/>
            <person name="Carver A."/>
            <person name="Chen C."/>
            <person name="Cichocki N."/>
            <person name="Clum A."/>
            <person name="Culley D."/>
            <person name="Crous P.W."/>
            <person name="Fauchery L."/>
            <person name="Girlanda M."/>
            <person name="Hayes R."/>
            <person name="Keri Z."/>
            <person name="Labutti K."/>
            <person name="Lipzen A."/>
            <person name="Lombard V."/>
            <person name="Magnuson J."/>
            <person name="Maillard F."/>
            <person name="Morin E."/>
            <person name="Murat C."/>
            <person name="Nolan M."/>
            <person name="Ohm R."/>
            <person name="Pangilinan J."/>
            <person name="Pereira M."/>
            <person name="Perotto S."/>
            <person name="Peter M."/>
            <person name="Riley R."/>
            <person name="Sitrit Y."/>
            <person name="Stielow B."/>
            <person name="Szollosi G."/>
            <person name="Zifcakova L."/>
            <person name="Stursova M."/>
            <person name="Spatafora J.W."/>
            <person name="Tedersoo L."/>
            <person name="Vaario L.-M."/>
            <person name="Yamada A."/>
            <person name="Yan M."/>
            <person name="Wang P."/>
            <person name="Xu J."/>
            <person name="Bruns T."/>
            <person name="Baldrian P."/>
            <person name="Vilgalys R."/>
            <person name="Henrissat B."/>
            <person name="Grigoriev I.V."/>
            <person name="Hibbett D."/>
            <person name="Nagy L.G."/>
            <person name="Martin F.M."/>
        </authorList>
    </citation>
    <scope>NUCLEOTIDE SEQUENCE</scope>
    <source>
        <strain evidence="1">P2</strain>
    </source>
</reference>
<organism evidence="1 2">
    <name type="scientific">Thelephora ganbajun</name>
    <name type="common">Ganba fungus</name>
    <dbReference type="NCBI Taxonomy" id="370292"/>
    <lineage>
        <taxon>Eukaryota</taxon>
        <taxon>Fungi</taxon>
        <taxon>Dikarya</taxon>
        <taxon>Basidiomycota</taxon>
        <taxon>Agaricomycotina</taxon>
        <taxon>Agaricomycetes</taxon>
        <taxon>Thelephorales</taxon>
        <taxon>Thelephoraceae</taxon>
        <taxon>Thelephora</taxon>
    </lineage>
</organism>
<reference evidence="1" key="2">
    <citation type="journal article" date="2020" name="Nat. Commun.">
        <title>Large-scale genome sequencing of mycorrhizal fungi provides insights into the early evolution of symbiotic traits.</title>
        <authorList>
            <person name="Miyauchi S."/>
            <person name="Kiss E."/>
            <person name="Kuo A."/>
            <person name="Drula E."/>
            <person name="Kohler A."/>
            <person name="Sanchez-Garcia M."/>
            <person name="Morin E."/>
            <person name="Andreopoulos B."/>
            <person name="Barry K.W."/>
            <person name="Bonito G."/>
            <person name="Buee M."/>
            <person name="Carver A."/>
            <person name="Chen C."/>
            <person name="Cichocki N."/>
            <person name="Clum A."/>
            <person name="Culley D."/>
            <person name="Crous P.W."/>
            <person name="Fauchery L."/>
            <person name="Girlanda M."/>
            <person name="Hayes R.D."/>
            <person name="Keri Z."/>
            <person name="LaButti K."/>
            <person name="Lipzen A."/>
            <person name="Lombard V."/>
            <person name="Magnuson J."/>
            <person name="Maillard F."/>
            <person name="Murat C."/>
            <person name="Nolan M."/>
            <person name="Ohm R.A."/>
            <person name="Pangilinan J."/>
            <person name="Pereira M.F."/>
            <person name="Perotto S."/>
            <person name="Peter M."/>
            <person name="Pfister S."/>
            <person name="Riley R."/>
            <person name="Sitrit Y."/>
            <person name="Stielow J.B."/>
            <person name="Szollosi G."/>
            <person name="Zifcakova L."/>
            <person name="Stursova M."/>
            <person name="Spatafora J.W."/>
            <person name="Tedersoo L."/>
            <person name="Vaario L.M."/>
            <person name="Yamada A."/>
            <person name="Yan M."/>
            <person name="Wang P."/>
            <person name="Xu J."/>
            <person name="Bruns T."/>
            <person name="Baldrian P."/>
            <person name="Vilgalys R."/>
            <person name="Dunand C."/>
            <person name="Henrissat B."/>
            <person name="Grigoriev I.V."/>
            <person name="Hibbett D."/>
            <person name="Nagy L.G."/>
            <person name="Martin F.M."/>
        </authorList>
    </citation>
    <scope>NUCLEOTIDE SEQUENCE</scope>
    <source>
        <strain evidence="1">P2</strain>
    </source>
</reference>
<sequence>MQASSANTQNNRFSVYQTTSLCQTPGCLSPAYVGPNGVAGKYCTKTHKQWGENGCISCRKAPTNGVVVFCQLCYNKALRKAPMIVEVPEGHEKYKSVASQFRQKWLHNNKCPEVRAIYKIVSTMASLTKYEQYLDRVEAKVNFASQNKPRGNERRRWHGTTRMCNIGDKGVTKLCSNPSCSLCCIMRTSFDLSFFAKNTRFGKFGVGIYTSSTSSKSNDYSRNGCISNWKAMLLNKVVVGRGYKMTVSNATLTEPPAGYDSVLAEVGTCLNYDELVVYDNNAIRSSYLVIQERVFGYCPRFTDGSARGL</sequence>
<dbReference type="EMBL" id="MU118008">
    <property type="protein sequence ID" value="KAF9648775.1"/>
    <property type="molecule type" value="Genomic_DNA"/>
</dbReference>
<accession>A0ACB6ZG92</accession>
<evidence type="ECO:0000313" key="1">
    <source>
        <dbReference type="EMBL" id="KAF9648775.1"/>
    </source>
</evidence>
<keyword evidence="2" id="KW-1185">Reference proteome</keyword>
<proteinExistence type="predicted"/>
<dbReference type="Proteomes" id="UP000886501">
    <property type="component" value="Unassembled WGS sequence"/>
</dbReference>